<name>A0AAV3SA27_9EURY</name>
<evidence type="ECO:0000313" key="2">
    <source>
        <dbReference type="EMBL" id="GAA0305616.1"/>
    </source>
</evidence>
<evidence type="ECO:0000313" key="3">
    <source>
        <dbReference type="Proteomes" id="UP001500837"/>
    </source>
</evidence>
<gene>
    <name evidence="2" type="ORF">GCM10009066_19360</name>
</gene>
<accession>A0AAV3SA27</accession>
<proteinExistence type="predicted"/>
<comment type="caution">
    <text evidence="2">The sequence shown here is derived from an EMBL/GenBank/DDBJ whole genome shotgun (WGS) entry which is preliminary data.</text>
</comment>
<evidence type="ECO:0000256" key="1">
    <source>
        <dbReference type="SAM" id="MobiDB-lite"/>
    </source>
</evidence>
<dbReference type="EMBL" id="BAAABL010000058">
    <property type="protein sequence ID" value="GAA0305616.1"/>
    <property type="molecule type" value="Genomic_DNA"/>
</dbReference>
<reference evidence="2 3" key="1">
    <citation type="journal article" date="2019" name="Int. J. Syst. Evol. Microbiol.">
        <title>The Global Catalogue of Microorganisms (GCM) 10K type strain sequencing project: providing services to taxonomists for standard genome sequencing and annotation.</title>
        <authorList>
            <consortium name="The Broad Institute Genomics Platform"/>
            <consortium name="The Broad Institute Genome Sequencing Center for Infectious Disease"/>
            <person name="Wu L."/>
            <person name="Ma J."/>
        </authorList>
    </citation>
    <scope>NUCLEOTIDE SEQUENCE [LARGE SCALE GENOMIC DNA]</scope>
    <source>
        <strain evidence="2 3">JCM 16330</strain>
    </source>
</reference>
<feature type="region of interest" description="Disordered" evidence="1">
    <location>
        <begin position="1"/>
        <end position="31"/>
    </location>
</feature>
<dbReference type="Proteomes" id="UP001500837">
    <property type="component" value="Unassembled WGS sequence"/>
</dbReference>
<keyword evidence="3" id="KW-1185">Reference proteome</keyword>
<sequence>MSDAESPSATGYVVDEVTGRRRRTASWETKPTCHGYTGGGYERWRSVEWRPESSRRAREDVYVAHHRLLAVVACYDADQPLGEVLDDLRGKDVHHRSGVEWDNRPGNLEVLDHGRHASVTQAQMRAWASDAKEAVESEEDATPRSEVCASCGGEDPCARVEGVSGLLCLECATSSGSRIEIVA</sequence>
<protein>
    <recommendedName>
        <fullName evidence="4">HNH endonuclease</fullName>
    </recommendedName>
</protein>
<evidence type="ECO:0008006" key="4">
    <source>
        <dbReference type="Google" id="ProtNLM"/>
    </source>
</evidence>
<dbReference type="RefSeq" id="WP_211313559.1">
    <property type="nucleotide sequence ID" value="NZ_BAAABL010000058.1"/>
</dbReference>
<organism evidence="2 3">
    <name type="scientific">Halarchaeum salinum</name>
    <dbReference type="NCBI Taxonomy" id="489912"/>
    <lineage>
        <taxon>Archaea</taxon>
        <taxon>Methanobacteriati</taxon>
        <taxon>Methanobacteriota</taxon>
        <taxon>Stenosarchaea group</taxon>
        <taxon>Halobacteria</taxon>
        <taxon>Halobacteriales</taxon>
        <taxon>Halobacteriaceae</taxon>
    </lineage>
</organism>
<dbReference type="AlphaFoldDB" id="A0AAV3SA27"/>